<keyword evidence="2" id="KW-1185">Reference proteome</keyword>
<dbReference type="EMBL" id="MRZV01000619">
    <property type="protein sequence ID" value="PIK46806.1"/>
    <property type="molecule type" value="Genomic_DNA"/>
</dbReference>
<dbReference type="OrthoDB" id="9995573at2759"/>
<proteinExistence type="predicted"/>
<name>A0A2G8KFP4_STIJA</name>
<gene>
    <name evidence="1" type="ORF">BSL78_16305</name>
</gene>
<sequence length="413" mass="47478">MGYPNQPQNAVFVNVENDCPFDVAEPGQDNFEIDQEEINDYNNTFLEKMKMQAAMFIGTMLSDRNMTHASIQRVVNAVTDLTSNTLTLLKTRMQSVLTGFDVDLSTPQCERLFSLFEAVENPCLGLETLYKQEKYFEEDFRILKPKTVALGIRYDTITDSDIEGHISVRFCHKNIGNGFRTAACVKMPSPLNESRYFHVTANLSADIMHDILRVSPMEVKLLLSQLILQEHLFELGVLNMRLSNYDYGFVDKGNKPSEITLATLKSLDHGLKQKASQMWCLTRVLPGLLSYPIEEHHQLMRKCYPNVILTPKHHFMVHYPRLLLESGPLVNTWSMRFEAKHLFAKRLANVVCSFKDICFTVASRHQVDHCIRWRAGSCIHAELETGNRHLKATEFRTVQRFCENWGRIARRPA</sequence>
<organism evidence="1 2">
    <name type="scientific">Stichopus japonicus</name>
    <name type="common">Sea cucumber</name>
    <dbReference type="NCBI Taxonomy" id="307972"/>
    <lineage>
        <taxon>Eukaryota</taxon>
        <taxon>Metazoa</taxon>
        <taxon>Echinodermata</taxon>
        <taxon>Eleutherozoa</taxon>
        <taxon>Echinozoa</taxon>
        <taxon>Holothuroidea</taxon>
        <taxon>Aspidochirotacea</taxon>
        <taxon>Aspidochirotida</taxon>
        <taxon>Stichopodidae</taxon>
        <taxon>Apostichopus</taxon>
    </lineage>
</organism>
<evidence type="ECO:0000313" key="2">
    <source>
        <dbReference type="Proteomes" id="UP000230750"/>
    </source>
</evidence>
<dbReference type="STRING" id="307972.A0A2G8KFP4"/>
<protein>
    <submittedName>
        <fullName evidence="1">Uncharacterized protein</fullName>
    </submittedName>
</protein>
<evidence type="ECO:0000313" key="1">
    <source>
        <dbReference type="EMBL" id="PIK46806.1"/>
    </source>
</evidence>
<comment type="caution">
    <text evidence="1">The sequence shown here is derived from an EMBL/GenBank/DDBJ whole genome shotgun (WGS) entry which is preliminary data.</text>
</comment>
<dbReference type="PANTHER" id="PTHR31912">
    <property type="entry name" value="IP13529P"/>
    <property type="match status" value="1"/>
</dbReference>
<accession>A0A2G8KFP4</accession>
<reference evidence="1 2" key="1">
    <citation type="journal article" date="2017" name="PLoS Biol.">
        <title>The sea cucumber genome provides insights into morphological evolution and visceral regeneration.</title>
        <authorList>
            <person name="Zhang X."/>
            <person name="Sun L."/>
            <person name="Yuan J."/>
            <person name="Sun Y."/>
            <person name="Gao Y."/>
            <person name="Zhang L."/>
            <person name="Li S."/>
            <person name="Dai H."/>
            <person name="Hamel J.F."/>
            <person name="Liu C."/>
            <person name="Yu Y."/>
            <person name="Liu S."/>
            <person name="Lin W."/>
            <person name="Guo K."/>
            <person name="Jin S."/>
            <person name="Xu P."/>
            <person name="Storey K.B."/>
            <person name="Huan P."/>
            <person name="Zhang T."/>
            <person name="Zhou Y."/>
            <person name="Zhang J."/>
            <person name="Lin C."/>
            <person name="Li X."/>
            <person name="Xing L."/>
            <person name="Huo D."/>
            <person name="Sun M."/>
            <person name="Wang L."/>
            <person name="Mercier A."/>
            <person name="Li F."/>
            <person name="Yang H."/>
            <person name="Xiang J."/>
        </authorList>
    </citation>
    <scope>NUCLEOTIDE SEQUENCE [LARGE SCALE GENOMIC DNA]</scope>
    <source>
        <strain evidence="1">Shaxun</strain>
        <tissue evidence="1">Muscle</tissue>
    </source>
</reference>
<dbReference type="PANTHER" id="PTHR31912:SF36">
    <property type="entry name" value="C2H2-TYPE DOMAIN-CONTAINING PROTEIN"/>
    <property type="match status" value="1"/>
</dbReference>
<dbReference type="AlphaFoldDB" id="A0A2G8KFP4"/>
<dbReference type="Proteomes" id="UP000230750">
    <property type="component" value="Unassembled WGS sequence"/>
</dbReference>